<dbReference type="InterPro" id="IPR015890">
    <property type="entry name" value="Chorismate_C"/>
</dbReference>
<dbReference type="InterPro" id="IPR005802">
    <property type="entry name" value="ADC_synth_comp_1"/>
</dbReference>
<dbReference type="Proteomes" id="UP001163726">
    <property type="component" value="Chromosome"/>
</dbReference>
<dbReference type="Pfam" id="PF04715">
    <property type="entry name" value="Anth_synt_I_N"/>
    <property type="match status" value="1"/>
</dbReference>
<dbReference type="GO" id="GO:0046820">
    <property type="term" value="F:4-amino-4-deoxychorismate synthase activity"/>
    <property type="evidence" value="ECO:0007669"/>
    <property type="project" value="UniProtKB-EC"/>
</dbReference>
<dbReference type="InterPro" id="IPR019999">
    <property type="entry name" value="Anth_synth_I-like"/>
</dbReference>
<organism evidence="5 6">
    <name type="scientific">Catenovulum adriaticum</name>
    <dbReference type="NCBI Taxonomy" id="2984846"/>
    <lineage>
        <taxon>Bacteria</taxon>
        <taxon>Pseudomonadati</taxon>
        <taxon>Pseudomonadota</taxon>
        <taxon>Gammaproteobacteria</taxon>
        <taxon>Alteromonadales</taxon>
        <taxon>Alteromonadaceae</taxon>
        <taxon>Catenovulum</taxon>
    </lineage>
</organism>
<dbReference type="EC" id="2.6.1.85" evidence="1"/>
<dbReference type="PANTHER" id="PTHR11236">
    <property type="entry name" value="AMINOBENZOATE/ANTHRANILATE SYNTHASE"/>
    <property type="match status" value="1"/>
</dbReference>
<evidence type="ECO:0000256" key="1">
    <source>
        <dbReference type="ARBA" id="ARBA00013139"/>
    </source>
</evidence>
<accession>A0ABY7AL79</accession>
<dbReference type="RefSeq" id="WP_268073228.1">
    <property type="nucleotide sequence ID" value="NZ_CP109965.1"/>
</dbReference>
<evidence type="ECO:0000313" key="6">
    <source>
        <dbReference type="Proteomes" id="UP001163726"/>
    </source>
</evidence>
<dbReference type="PRINTS" id="PR00095">
    <property type="entry name" value="ANTSNTHASEI"/>
</dbReference>
<evidence type="ECO:0000256" key="2">
    <source>
        <dbReference type="ARBA" id="ARBA00022679"/>
    </source>
</evidence>
<evidence type="ECO:0000259" key="4">
    <source>
        <dbReference type="Pfam" id="PF04715"/>
    </source>
</evidence>
<keyword evidence="2 5" id="KW-0808">Transferase</keyword>
<protein>
    <recommendedName>
        <fullName evidence="1">aminodeoxychorismate synthase</fullName>
        <ecNumber evidence="1">2.6.1.85</ecNumber>
    </recommendedName>
</protein>
<dbReference type="SUPFAM" id="SSF56322">
    <property type="entry name" value="ADC synthase"/>
    <property type="match status" value="1"/>
</dbReference>
<name>A0ABY7AL79_9ALTE</name>
<reference evidence="5" key="1">
    <citation type="submission" date="2022-10" db="EMBL/GenBank/DDBJ databases">
        <title>Catenovulum adriacola sp. nov. isolated in the Harbour of Susak.</title>
        <authorList>
            <person name="Schoch T."/>
            <person name="Reich S.J."/>
            <person name="Stoeferle S."/>
            <person name="Flaiz M."/>
            <person name="Kazda M."/>
            <person name="Riedel C.U."/>
            <person name="Duerre P."/>
        </authorList>
    </citation>
    <scope>NUCLEOTIDE SEQUENCE</scope>
    <source>
        <strain evidence="5">TS8</strain>
    </source>
</reference>
<evidence type="ECO:0000313" key="5">
    <source>
        <dbReference type="EMBL" id="WAJ69071.1"/>
    </source>
</evidence>
<feature type="domain" description="Anthranilate synthase component I N-terminal" evidence="4">
    <location>
        <begin position="17"/>
        <end position="156"/>
    </location>
</feature>
<feature type="domain" description="Chorismate-utilising enzyme C-terminal" evidence="3">
    <location>
        <begin position="198"/>
        <end position="451"/>
    </location>
</feature>
<evidence type="ECO:0000259" key="3">
    <source>
        <dbReference type="Pfam" id="PF00425"/>
    </source>
</evidence>
<sequence>MNKYSIQFQLDLPKALKATSLFSAIAKDEGSILLDSASAEHENSRYDIILSAPIATISRLNNKTRIRLLNGGYQTESTENPFMAAKRLHNELMPKNVIEKSHLPFIGGCAGWFSYDLARELEPLANKAKADIELPSMHLGIYDWAIIKDNHTENWYAIDYQPNLNRVTQLIEKLDKEHNTTKFTPFKLNSDWQSNMTEHSYAEKFDKIKQYLVEGDCYQINLAQRFSALYQGDCWPAYLALRDSNQAPFSAYIQYKNHSIMSISPERFLSLTNGLVETKPIKGTVPRGQSFKQDNAFKSRLKRSEKDRAENLMIVDLLRNDISRTCQPGTVRVPKLFDIESFPAVHHLVSTVTGELKPNKTAFDLLMACFPGGSITGAPKVRAMQIIEELEPHRRSIYCGSIGFIDWRGHMDTNIAIRTLVANDTQLHCWAGGGLVFDSKMQSEYKETFDKVNKILPLLKNL</sequence>
<dbReference type="PANTHER" id="PTHR11236:SF50">
    <property type="entry name" value="AMINODEOXYCHORISMATE SYNTHASE COMPONENT 1"/>
    <property type="match status" value="1"/>
</dbReference>
<dbReference type="InterPro" id="IPR006805">
    <property type="entry name" value="Anth_synth_I_N"/>
</dbReference>
<gene>
    <name evidence="5" type="primary">pabB</name>
    <name evidence="5" type="ORF">OLW01_07650</name>
</gene>
<proteinExistence type="predicted"/>
<dbReference type="InterPro" id="IPR005801">
    <property type="entry name" value="ADC_synthase"/>
</dbReference>
<keyword evidence="5" id="KW-0032">Aminotransferase</keyword>
<dbReference type="NCBIfam" id="TIGR00553">
    <property type="entry name" value="pabB"/>
    <property type="match status" value="1"/>
</dbReference>
<dbReference type="Pfam" id="PF00425">
    <property type="entry name" value="Chorismate_bind"/>
    <property type="match status" value="1"/>
</dbReference>
<keyword evidence="6" id="KW-1185">Reference proteome</keyword>
<dbReference type="EMBL" id="CP109965">
    <property type="protein sequence ID" value="WAJ69071.1"/>
    <property type="molecule type" value="Genomic_DNA"/>
</dbReference>
<dbReference type="Gene3D" id="3.60.120.10">
    <property type="entry name" value="Anthranilate synthase"/>
    <property type="match status" value="1"/>
</dbReference>